<reference evidence="2" key="1">
    <citation type="submission" date="2017-01" db="EMBL/GenBank/DDBJ databases">
        <title>Comparative genomics of anhydrobiosis in the tardigrade Hypsibius dujardini.</title>
        <authorList>
            <person name="Yoshida Y."/>
            <person name="Koutsovoulos G."/>
            <person name="Laetsch D."/>
            <person name="Stevens L."/>
            <person name="Kumar S."/>
            <person name="Horikawa D."/>
            <person name="Ishino K."/>
            <person name="Komine S."/>
            <person name="Tomita M."/>
            <person name="Blaxter M."/>
            <person name="Arakawa K."/>
        </authorList>
    </citation>
    <scope>NUCLEOTIDE SEQUENCE [LARGE SCALE GENOMIC DNA]</scope>
    <source>
        <strain evidence="2">Z151</strain>
    </source>
</reference>
<dbReference type="AlphaFoldDB" id="A0A1W0XBT8"/>
<comment type="caution">
    <text evidence="1">The sequence shown here is derived from an EMBL/GenBank/DDBJ whole genome shotgun (WGS) entry which is preliminary data.</text>
</comment>
<evidence type="ECO:0000313" key="1">
    <source>
        <dbReference type="EMBL" id="OQV24973.1"/>
    </source>
</evidence>
<dbReference type="EMBL" id="MTYJ01000004">
    <property type="protein sequence ID" value="OQV24973.1"/>
    <property type="molecule type" value="Genomic_DNA"/>
</dbReference>
<sequence>MVTTATLPWLQSNFYDRRATCRPYTGHDLRRAYPQPEEPPSRALVNPVLQHTREVERIRAERNKRNGESVVAGTCGNFPCHGGLKTNRVDYYITPPVRRDPLAGVREGSSSSNMAGREKTYLPALSKQSSRRIVGYTYEPPTVVIKL</sequence>
<gene>
    <name evidence="1" type="ORF">BV898_01182</name>
</gene>
<name>A0A1W0XBT8_HYPEX</name>
<keyword evidence="2" id="KW-1185">Reference proteome</keyword>
<accession>A0A1W0XBT8</accession>
<protein>
    <submittedName>
        <fullName evidence="1">Uncharacterized protein</fullName>
    </submittedName>
</protein>
<proteinExistence type="predicted"/>
<organism evidence="1 2">
    <name type="scientific">Hypsibius exemplaris</name>
    <name type="common">Freshwater tardigrade</name>
    <dbReference type="NCBI Taxonomy" id="2072580"/>
    <lineage>
        <taxon>Eukaryota</taxon>
        <taxon>Metazoa</taxon>
        <taxon>Ecdysozoa</taxon>
        <taxon>Tardigrada</taxon>
        <taxon>Eutardigrada</taxon>
        <taxon>Parachela</taxon>
        <taxon>Hypsibioidea</taxon>
        <taxon>Hypsibiidae</taxon>
        <taxon>Hypsibius</taxon>
    </lineage>
</organism>
<evidence type="ECO:0000313" key="2">
    <source>
        <dbReference type="Proteomes" id="UP000192578"/>
    </source>
</evidence>
<dbReference type="Proteomes" id="UP000192578">
    <property type="component" value="Unassembled WGS sequence"/>
</dbReference>